<dbReference type="PANTHER" id="PTHR13047">
    <property type="entry name" value="PRE-MRNA CLEAVAGE FACTOR IM, 25KD SUBUNIT"/>
    <property type="match status" value="1"/>
</dbReference>
<reference evidence="7" key="1">
    <citation type="submission" date="2022-06" db="EMBL/GenBank/DDBJ databases">
        <authorList>
            <person name="Berger JAMES D."/>
            <person name="Berger JAMES D."/>
        </authorList>
    </citation>
    <scope>NUCLEOTIDE SEQUENCE [LARGE SCALE GENOMIC DNA]</scope>
</reference>
<feature type="domain" description="Nudix hydrolase" evidence="6">
    <location>
        <begin position="1"/>
        <end position="125"/>
    </location>
</feature>
<dbReference type="AlphaFoldDB" id="A0AA85GGN3"/>
<evidence type="ECO:0000256" key="3">
    <source>
        <dbReference type="ARBA" id="ARBA00022664"/>
    </source>
</evidence>
<evidence type="ECO:0000256" key="2">
    <source>
        <dbReference type="ARBA" id="ARBA00009710"/>
    </source>
</evidence>
<keyword evidence="4" id="KW-0694">RNA-binding</keyword>
<dbReference type="Gene3D" id="3.90.79.10">
    <property type="entry name" value="Nucleoside Triphosphate Pyrophosphohydrolase"/>
    <property type="match status" value="1"/>
</dbReference>
<keyword evidence="5" id="KW-0539">Nucleus</keyword>
<protein>
    <recommendedName>
        <fullName evidence="6">Nudix hydrolase domain-containing protein</fullName>
    </recommendedName>
</protein>
<dbReference type="CDD" id="cd18871">
    <property type="entry name" value="NUDIX_Cfim25_Nudt21"/>
    <property type="match status" value="1"/>
</dbReference>
<dbReference type="Pfam" id="PF13869">
    <property type="entry name" value="NUDIX_2"/>
    <property type="match status" value="1"/>
</dbReference>
<evidence type="ECO:0000256" key="5">
    <source>
        <dbReference type="ARBA" id="ARBA00023242"/>
    </source>
</evidence>
<reference evidence="8" key="2">
    <citation type="submission" date="2023-11" db="UniProtKB">
        <authorList>
            <consortium name="WormBaseParasite"/>
        </authorList>
    </citation>
    <scope>IDENTIFICATION</scope>
</reference>
<evidence type="ECO:0000313" key="8">
    <source>
        <dbReference type="WBParaSite" id="SRDH1_92850.3"/>
    </source>
</evidence>
<evidence type="ECO:0000256" key="1">
    <source>
        <dbReference type="ARBA" id="ARBA00004123"/>
    </source>
</evidence>
<dbReference type="InterPro" id="IPR000086">
    <property type="entry name" value="NUDIX_hydrolase_dom"/>
</dbReference>
<dbReference type="Proteomes" id="UP000050792">
    <property type="component" value="Unassembled WGS sequence"/>
</dbReference>
<name>A0AA85GGN3_9TREM</name>
<evidence type="ECO:0000256" key="4">
    <source>
        <dbReference type="ARBA" id="ARBA00022884"/>
    </source>
</evidence>
<dbReference type="GO" id="GO:0003729">
    <property type="term" value="F:mRNA binding"/>
    <property type="evidence" value="ECO:0007669"/>
    <property type="project" value="InterPro"/>
</dbReference>
<accession>A0AA85GGN3</accession>
<keyword evidence="3" id="KW-0507">mRNA processing</keyword>
<evidence type="ECO:0000313" key="7">
    <source>
        <dbReference type="Proteomes" id="UP000050792"/>
    </source>
</evidence>
<dbReference type="GO" id="GO:0031124">
    <property type="term" value="P:mRNA 3'-end processing"/>
    <property type="evidence" value="ECO:0007669"/>
    <property type="project" value="InterPro"/>
</dbReference>
<comment type="subcellular location">
    <subcellularLocation>
        <location evidence="1">Nucleus</location>
    </subcellularLocation>
</comment>
<dbReference type="GO" id="GO:0005849">
    <property type="term" value="C:mRNA cleavage factor complex"/>
    <property type="evidence" value="ECO:0007669"/>
    <property type="project" value="InterPro"/>
</dbReference>
<evidence type="ECO:0000259" key="6">
    <source>
        <dbReference type="PROSITE" id="PS51462"/>
    </source>
</evidence>
<organism evidence="7 8">
    <name type="scientific">Schistosoma rodhaini</name>
    <dbReference type="NCBI Taxonomy" id="6188"/>
    <lineage>
        <taxon>Eukaryota</taxon>
        <taxon>Metazoa</taxon>
        <taxon>Spiralia</taxon>
        <taxon>Lophotrochozoa</taxon>
        <taxon>Platyhelminthes</taxon>
        <taxon>Trematoda</taxon>
        <taxon>Digenea</taxon>
        <taxon>Strigeidida</taxon>
        <taxon>Schistosomatoidea</taxon>
        <taxon>Schistosomatidae</taxon>
        <taxon>Schistosoma</taxon>
    </lineage>
</organism>
<comment type="similarity">
    <text evidence="2">Belongs to the Nudix hydrolase family. CPSF5 subfamily.</text>
</comment>
<dbReference type="FunFam" id="3.90.79.10:FF:000020">
    <property type="entry name" value="Pre-mRNA cleavage factor Im subunit 2"/>
    <property type="match status" value="1"/>
</dbReference>
<proteinExistence type="inferred from homology"/>
<dbReference type="InterPro" id="IPR016706">
    <property type="entry name" value="Cleav_polyA_spec_factor_su5"/>
</dbReference>
<sequence length="152" mass="17459">MRRSVEGILLVHEHNLPHVLLLQLGTFFKLPGGELHPGEEEIEGLKRLLSEMLGRTDGIPVDWIPEDCIGNWWRPNFEPPRYPYIPAHVTKPKEQTRLFLIQLPEKTLFAVPSNYKLVAAPLFELFDNARAYGPIISSLPQVLSRFNFAYND</sequence>
<dbReference type="PROSITE" id="PS51462">
    <property type="entry name" value="NUDIX"/>
    <property type="match status" value="1"/>
</dbReference>
<keyword evidence="7" id="KW-1185">Reference proteome</keyword>
<dbReference type="PIRSF" id="PIRSF017888">
    <property type="entry name" value="CPSF-25"/>
    <property type="match status" value="1"/>
</dbReference>
<dbReference type="WBParaSite" id="SRDH1_92850.3">
    <property type="protein sequence ID" value="SRDH1_92850.3"/>
    <property type="gene ID" value="SRDH1_92850"/>
</dbReference>